<dbReference type="SMART" id="SM00631">
    <property type="entry name" value="Zn_pept"/>
    <property type="match status" value="1"/>
</dbReference>
<comment type="similarity">
    <text evidence="1 3">Belongs to the peptidase M14 family.</text>
</comment>
<feature type="chain" id="PRO_5035246945" description="Adipocyte enhancer-binding protein 1" evidence="5">
    <location>
        <begin position="25"/>
        <end position="1211"/>
    </location>
</feature>
<feature type="compositionally biased region" description="Acidic residues" evidence="4">
    <location>
        <begin position="876"/>
        <end position="895"/>
    </location>
</feature>
<sequence>MWKSGATLVFLSLLLPLLPSSGQAQTVLTDDEIEEFLEGFLKELVPEEDDEENAEPRREEDEGGVGTTRGGEFEEEEQTHMGKKPKAPKENGESAGKAKEKTKKEKKSPAPKPTKKPKEKASKKEKLPKPTKKPKEPKENKPKPTKKPKPPKPTKKAPSKKQDRRPDEEEDRNKKVKEEERYTKPKVPEEEESYRTPITGEEERYRRPQNPDEDIYGNRRPHITDREEEKYKRPKVTGDYNEEIHRRPYIIEGEEEGRLNRPVGPEDYDEERFKEPDVTIERDRYRRPQVTKEVEDPYRTPDGEYGEHHPEPEEPDRRRPRPGVEEEPPTEDYNEHLEREDYDDYGHSRRNGKSPKVPQRPERPVVYEKPAPKKPVVVTVPPLPEYPDPKPGINYDDYDYTVYLKPPDTKEGEWTEEDKYPKKTTSKEEREREEEEKKQKEKKKPPETWDSEEVEEPPKEKKKCPPLGLESHRIEDEQMLASSMLRHGLHAQRGRLNMQAGTNEDDFFDGAWCAEDDGRSQWLEVDTRRSTLFTGVITQGRDSIILDDFVTSFYVGFSNDSQKWTIFSNGYEEMMFYGNVDKDTPVQTDFPEPVVARFIRIYPQTWNGSLCMRMEVLGCPISNVVSYYSQNDVLTSADNLDFKHHNYKDMRQLMKVVNEECPTITRIYNIGKTAKGLKIYAMEISDNPGEHEVGEPEFRYTAGLHGNEVLGRELLLLLMQFMCKEYRDGNPRITTLVHETRIHLVPSLNPDGYEIASPMGSELGNWALGHWTEEGYDIFTNFPDLNTALWAAEDRKLVPHRYPNNNLPIPESFMADDATVAMETKAIIAWMDKIPFVLGANLQGGERLVSYPYDMARAAKNTEEQPPPRYRHQFLEEEEEEEEQESVAGVAEDDEGVSRTPDHAIFRWLAISYASAHLTMGETTRGTCHADDFTKGMGIVNGAKWRPVSGSMNDFSYLHNNCMELSIYLGCDKFPHESELAEEWENNKESLLTFMEQVHRGIKGIVTDRHGEPIANASIAVAEIPHDVQTGSGGDYWRILNPGEYRVTVRAEGFTQSSKTCLVGYEMGATHCNFVLARSNWQRIKEIIAMKGKGRLRLAPPGGRRLTPAARLRMQRRQMWLNRQRNLTTTLPPTTTPFVPTTTLPPTYTPTTMRPRRLEPPTPSESLWDTETETYTEIITEVETETWEEEGTTRVAPFTTAETYTVNFGDF</sequence>
<dbReference type="SMART" id="SM00231">
    <property type="entry name" value="FA58C"/>
    <property type="match status" value="1"/>
</dbReference>
<dbReference type="GO" id="GO:0001227">
    <property type="term" value="F:DNA-binding transcription repressor activity, RNA polymerase II-specific"/>
    <property type="evidence" value="ECO:0007669"/>
    <property type="project" value="TreeGrafter"/>
</dbReference>
<proteinExistence type="inferred from homology"/>
<feature type="compositionally biased region" description="Low complexity" evidence="4">
    <location>
        <begin position="1130"/>
        <end position="1152"/>
    </location>
</feature>
<dbReference type="PRINTS" id="PR00765">
    <property type="entry name" value="CRBOXYPTASEA"/>
</dbReference>
<dbReference type="Pfam" id="PF00246">
    <property type="entry name" value="Peptidase_M14"/>
    <property type="match status" value="1"/>
</dbReference>
<dbReference type="EMBL" id="WNTK01000002">
    <property type="protein sequence ID" value="KAG9488774.1"/>
    <property type="molecule type" value="Genomic_DNA"/>
</dbReference>
<feature type="region of interest" description="Disordered" evidence="4">
    <location>
        <begin position="39"/>
        <end position="470"/>
    </location>
</feature>
<dbReference type="PROSITE" id="PS01286">
    <property type="entry name" value="FA58C_2"/>
    <property type="match status" value="1"/>
</dbReference>
<dbReference type="InterPro" id="IPR057246">
    <property type="entry name" value="CARBOXYPEPT_ZN_1"/>
</dbReference>
<dbReference type="PANTHER" id="PTHR11532:SF48">
    <property type="entry name" value="ADIPOCYTE ENHANCER-BINDING PROTEIN 1"/>
    <property type="match status" value="1"/>
</dbReference>
<evidence type="ECO:0008006" key="10">
    <source>
        <dbReference type="Google" id="ProtNLM"/>
    </source>
</evidence>
<dbReference type="GO" id="GO:0004181">
    <property type="term" value="F:metallocarboxypeptidase activity"/>
    <property type="evidence" value="ECO:0007669"/>
    <property type="project" value="InterPro"/>
</dbReference>
<dbReference type="InterPro" id="IPR008979">
    <property type="entry name" value="Galactose-bd-like_sf"/>
</dbReference>
<feature type="compositionally biased region" description="Basic and acidic residues" evidence="4">
    <location>
        <begin position="407"/>
        <end position="447"/>
    </location>
</feature>
<dbReference type="Proteomes" id="UP000770717">
    <property type="component" value="Unassembled WGS sequence"/>
</dbReference>
<accession>A0A8J6FLC4</accession>
<dbReference type="SUPFAM" id="SSF53187">
    <property type="entry name" value="Zn-dependent exopeptidases"/>
    <property type="match status" value="1"/>
</dbReference>
<feature type="domain" description="F5/8 type C" evidence="6">
    <location>
        <begin position="462"/>
        <end position="619"/>
    </location>
</feature>
<reference evidence="8" key="1">
    <citation type="thesis" date="2020" institute="ProQuest LLC" country="789 East Eisenhower Parkway, Ann Arbor, MI, USA">
        <title>Comparative Genomics and Chromosome Evolution.</title>
        <authorList>
            <person name="Mudd A.B."/>
        </authorList>
    </citation>
    <scope>NUCLEOTIDE SEQUENCE</scope>
    <source>
        <strain evidence="8">HN-11 Male</strain>
        <tissue evidence="8">Kidney and liver</tissue>
    </source>
</reference>
<dbReference type="AlphaFoldDB" id="A0A8J6FLC4"/>
<dbReference type="GO" id="GO:0006518">
    <property type="term" value="P:peptide metabolic process"/>
    <property type="evidence" value="ECO:0007669"/>
    <property type="project" value="TreeGrafter"/>
</dbReference>
<feature type="compositionally biased region" description="Basic and acidic residues" evidence="4">
    <location>
        <begin position="333"/>
        <end position="347"/>
    </location>
</feature>
<dbReference type="PROSITE" id="PS01285">
    <property type="entry name" value="FA58C_1"/>
    <property type="match status" value="1"/>
</dbReference>
<feature type="compositionally biased region" description="Basic and acidic residues" evidence="4">
    <location>
        <begin position="271"/>
        <end position="317"/>
    </location>
</feature>
<evidence type="ECO:0000256" key="4">
    <source>
        <dbReference type="SAM" id="MobiDB-lite"/>
    </source>
</evidence>
<dbReference type="InterPro" id="IPR050753">
    <property type="entry name" value="Peptidase_M14_domain"/>
</dbReference>
<feature type="compositionally biased region" description="Basic and acidic residues" evidence="4">
    <location>
        <begin position="160"/>
        <end position="188"/>
    </location>
</feature>
<dbReference type="InterPro" id="IPR000834">
    <property type="entry name" value="Peptidase_M14"/>
</dbReference>
<dbReference type="SUPFAM" id="SSF49464">
    <property type="entry name" value="Carboxypeptidase regulatory domain-like"/>
    <property type="match status" value="1"/>
</dbReference>
<gene>
    <name evidence="8" type="ORF">GDO78_005001</name>
</gene>
<comment type="caution">
    <text evidence="3">Lacks conserved residue(s) required for the propagation of feature annotation.</text>
</comment>
<dbReference type="Gene3D" id="3.40.630.10">
    <property type="entry name" value="Zn peptidases"/>
    <property type="match status" value="1"/>
</dbReference>
<evidence type="ECO:0000256" key="1">
    <source>
        <dbReference type="ARBA" id="ARBA00005988"/>
    </source>
</evidence>
<comment type="caution">
    <text evidence="8">The sequence shown here is derived from an EMBL/GenBank/DDBJ whole genome shotgun (WGS) entry which is preliminary data.</text>
</comment>
<feature type="compositionally biased region" description="Basic and acidic residues" evidence="4">
    <location>
        <begin position="87"/>
        <end position="103"/>
    </location>
</feature>
<dbReference type="PROSITE" id="PS00132">
    <property type="entry name" value="CARBOXYPEPT_ZN_1"/>
    <property type="match status" value="1"/>
</dbReference>
<evidence type="ECO:0000259" key="6">
    <source>
        <dbReference type="PROSITE" id="PS50022"/>
    </source>
</evidence>
<feature type="region of interest" description="Disordered" evidence="4">
    <location>
        <begin position="1130"/>
        <end position="1167"/>
    </location>
</feature>
<dbReference type="PROSITE" id="PS50022">
    <property type="entry name" value="FA58C_3"/>
    <property type="match status" value="1"/>
</dbReference>
<feature type="compositionally biased region" description="Basic and acidic residues" evidence="4">
    <location>
        <begin position="119"/>
        <end position="142"/>
    </location>
</feature>
<dbReference type="FunFam" id="2.60.40.1120:FF:000009">
    <property type="entry name" value="adipocyte enhancer-binding protein 1"/>
    <property type="match status" value="1"/>
</dbReference>
<dbReference type="GO" id="GO:0008270">
    <property type="term" value="F:zinc ion binding"/>
    <property type="evidence" value="ECO:0007669"/>
    <property type="project" value="InterPro"/>
</dbReference>
<protein>
    <recommendedName>
        <fullName evidence="10">Adipocyte enhancer-binding protein 1</fullName>
    </recommendedName>
</protein>
<evidence type="ECO:0000313" key="9">
    <source>
        <dbReference type="Proteomes" id="UP000770717"/>
    </source>
</evidence>
<feature type="compositionally biased region" description="Pro residues" evidence="4">
    <location>
        <begin position="381"/>
        <end position="390"/>
    </location>
</feature>
<dbReference type="CDD" id="cd00057">
    <property type="entry name" value="FA58C"/>
    <property type="match status" value="1"/>
</dbReference>
<evidence type="ECO:0000313" key="8">
    <source>
        <dbReference type="EMBL" id="KAG9488774.1"/>
    </source>
</evidence>
<keyword evidence="5" id="KW-0732">Signal</keyword>
<name>A0A8J6FLC4_ELECQ</name>
<dbReference type="OrthoDB" id="10249045at2759"/>
<dbReference type="InterPro" id="IPR008969">
    <property type="entry name" value="CarboxyPept-like_regulatory"/>
</dbReference>
<dbReference type="InterPro" id="IPR000421">
    <property type="entry name" value="FA58C"/>
</dbReference>
<feature type="compositionally biased region" description="Basic and acidic residues" evidence="4">
    <location>
        <begin position="222"/>
        <end position="231"/>
    </location>
</feature>
<keyword evidence="2" id="KW-0325">Glycoprotein</keyword>
<dbReference type="PROSITE" id="PS52035">
    <property type="entry name" value="PEPTIDASE_M14"/>
    <property type="match status" value="1"/>
</dbReference>
<evidence type="ECO:0000256" key="5">
    <source>
        <dbReference type="SAM" id="SignalP"/>
    </source>
</evidence>
<dbReference type="CDD" id="cd11308">
    <property type="entry name" value="Peptidase_M14NE-CP-C_like"/>
    <property type="match status" value="1"/>
</dbReference>
<feature type="compositionally biased region" description="Basic and acidic residues" evidence="4">
    <location>
        <begin position="201"/>
        <end position="210"/>
    </location>
</feature>
<dbReference type="FunFam" id="2.60.120.260:FF:000068">
    <property type="entry name" value="Adipocyte enhancer-binding protein 1"/>
    <property type="match status" value="1"/>
</dbReference>
<feature type="compositionally biased region" description="Basic residues" evidence="4">
    <location>
        <begin position="143"/>
        <end position="159"/>
    </location>
</feature>
<feature type="signal peptide" evidence="5">
    <location>
        <begin position="1"/>
        <end position="24"/>
    </location>
</feature>
<dbReference type="PANTHER" id="PTHR11532">
    <property type="entry name" value="PROTEASE M14 CARBOXYPEPTIDASE"/>
    <property type="match status" value="1"/>
</dbReference>
<dbReference type="Gene3D" id="2.60.40.1120">
    <property type="entry name" value="Carboxypeptidase-like, regulatory domain"/>
    <property type="match status" value="1"/>
</dbReference>
<dbReference type="Gene3D" id="2.60.120.260">
    <property type="entry name" value="Galactose-binding domain-like"/>
    <property type="match status" value="1"/>
</dbReference>
<keyword evidence="9" id="KW-1185">Reference proteome</keyword>
<dbReference type="GO" id="GO:0016485">
    <property type="term" value="P:protein processing"/>
    <property type="evidence" value="ECO:0007669"/>
    <property type="project" value="TreeGrafter"/>
</dbReference>
<dbReference type="Pfam" id="PF13620">
    <property type="entry name" value="CarboxypepD_reg"/>
    <property type="match status" value="1"/>
</dbReference>
<evidence type="ECO:0000256" key="2">
    <source>
        <dbReference type="ARBA" id="ARBA00023180"/>
    </source>
</evidence>
<dbReference type="SUPFAM" id="SSF49785">
    <property type="entry name" value="Galactose-binding domain-like"/>
    <property type="match status" value="1"/>
</dbReference>
<dbReference type="GO" id="GO:0005615">
    <property type="term" value="C:extracellular space"/>
    <property type="evidence" value="ECO:0007669"/>
    <property type="project" value="TreeGrafter"/>
</dbReference>
<dbReference type="GO" id="GO:0000977">
    <property type="term" value="F:RNA polymerase II transcription regulatory region sequence-specific DNA binding"/>
    <property type="evidence" value="ECO:0007669"/>
    <property type="project" value="TreeGrafter"/>
</dbReference>
<organism evidence="8 9">
    <name type="scientific">Eleutherodactylus coqui</name>
    <name type="common">Puerto Rican coqui</name>
    <dbReference type="NCBI Taxonomy" id="57060"/>
    <lineage>
        <taxon>Eukaryota</taxon>
        <taxon>Metazoa</taxon>
        <taxon>Chordata</taxon>
        <taxon>Craniata</taxon>
        <taxon>Vertebrata</taxon>
        <taxon>Euteleostomi</taxon>
        <taxon>Amphibia</taxon>
        <taxon>Batrachia</taxon>
        <taxon>Anura</taxon>
        <taxon>Neobatrachia</taxon>
        <taxon>Hyloidea</taxon>
        <taxon>Eleutherodactylidae</taxon>
        <taxon>Eleutherodactylinae</taxon>
        <taxon>Eleutherodactylus</taxon>
        <taxon>Eleutherodactylus</taxon>
    </lineage>
</organism>
<feature type="domain" description="Peptidase M14" evidence="7">
    <location>
        <begin position="643"/>
        <end position="998"/>
    </location>
</feature>
<evidence type="ECO:0000259" key="7">
    <source>
        <dbReference type="PROSITE" id="PS52035"/>
    </source>
</evidence>
<dbReference type="Pfam" id="PF00754">
    <property type="entry name" value="F5_F8_type_C"/>
    <property type="match status" value="1"/>
</dbReference>
<evidence type="ECO:0000256" key="3">
    <source>
        <dbReference type="PROSITE-ProRule" id="PRU01379"/>
    </source>
</evidence>
<feature type="region of interest" description="Disordered" evidence="4">
    <location>
        <begin position="876"/>
        <end position="896"/>
    </location>
</feature>